<evidence type="ECO:0000256" key="6">
    <source>
        <dbReference type="ARBA" id="ARBA00022490"/>
    </source>
</evidence>
<evidence type="ECO:0000256" key="8">
    <source>
        <dbReference type="ARBA" id="ARBA00022630"/>
    </source>
</evidence>
<keyword evidence="7" id="KW-0132">Cell division</keyword>
<accession>A0A662DH05</accession>
<dbReference type="PROSITE" id="PS51387">
    <property type="entry name" value="FAD_PCMH"/>
    <property type="match status" value="1"/>
</dbReference>
<evidence type="ECO:0000256" key="10">
    <source>
        <dbReference type="ARBA" id="ARBA00022857"/>
    </source>
</evidence>
<dbReference type="AlphaFoldDB" id="A0A662DH05"/>
<feature type="non-terminal residue" evidence="19">
    <location>
        <position position="281"/>
    </location>
</feature>
<evidence type="ECO:0000256" key="17">
    <source>
        <dbReference type="NCBIfam" id="TIGR00179"/>
    </source>
</evidence>
<dbReference type="InterPro" id="IPR036635">
    <property type="entry name" value="MurB_C_sf"/>
</dbReference>
<sequence length="281" mass="31104">MYLMEQKRLRIKGKVIKGQSMRDLTSFKIGGLADLFVIPYNLDDLRKVIDFCTQDKIPFIVIGNGSKILIKDEGFRGVVIKLGGEFRKIEVNAREVIAGAGVDLPSLIDFASERGLAGLEFLAGIPGTIGGGVVRNAGAFGESLSDRIIWVKAIDTNSDSFTLSRKEIKFGYRSSLFLENKNLILTEVKLHLFPDSKEKIVSRVQDVTRRKMQTQPLSFPSAGCVFKNPPFYSAGYLIQNTGCLGMRVGDAQVSFQHGNFIINKGKAKAQDIILLIEKVRE</sequence>
<evidence type="ECO:0000256" key="1">
    <source>
        <dbReference type="ARBA" id="ARBA00001974"/>
    </source>
</evidence>
<evidence type="ECO:0000313" key="19">
    <source>
        <dbReference type="EMBL" id="RLE13591.1"/>
    </source>
</evidence>
<dbReference type="InterPro" id="IPR011601">
    <property type="entry name" value="MurB_C"/>
</dbReference>
<feature type="domain" description="FAD-binding PCMH-type" evidence="18">
    <location>
        <begin position="29"/>
        <end position="195"/>
    </location>
</feature>
<comment type="cofactor">
    <cofactor evidence="1">
        <name>FAD</name>
        <dbReference type="ChEBI" id="CHEBI:57692"/>
    </cofactor>
</comment>
<dbReference type="NCBIfam" id="TIGR00179">
    <property type="entry name" value="murB"/>
    <property type="match status" value="1"/>
</dbReference>
<gene>
    <name evidence="19" type="ORF">DRJ04_04050</name>
</gene>
<evidence type="ECO:0000256" key="14">
    <source>
        <dbReference type="ARBA" id="ARBA00023306"/>
    </source>
</evidence>
<dbReference type="InterPro" id="IPR016166">
    <property type="entry name" value="FAD-bd_PCMH"/>
</dbReference>
<dbReference type="Proteomes" id="UP000280417">
    <property type="component" value="Unassembled WGS sequence"/>
</dbReference>
<dbReference type="InterPro" id="IPR006094">
    <property type="entry name" value="Oxid_FAD_bind_N"/>
</dbReference>
<evidence type="ECO:0000256" key="2">
    <source>
        <dbReference type="ARBA" id="ARBA00003921"/>
    </source>
</evidence>
<comment type="catalytic activity">
    <reaction evidence="16">
        <text>UDP-N-acetyl-alpha-D-muramate + NADP(+) = UDP-N-acetyl-3-O-(1-carboxyvinyl)-alpha-D-glucosamine + NADPH + H(+)</text>
        <dbReference type="Rhea" id="RHEA:12248"/>
        <dbReference type="ChEBI" id="CHEBI:15378"/>
        <dbReference type="ChEBI" id="CHEBI:57783"/>
        <dbReference type="ChEBI" id="CHEBI:58349"/>
        <dbReference type="ChEBI" id="CHEBI:68483"/>
        <dbReference type="ChEBI" id="CHEBI:70757"/>
        <dbReference type="EC" id="1.3.1.98"/>
    </reaction>
</comment>
<evidence type="ECO:0000256" key="4">
    <source>
        <dbReference type="ARBA" id="ARBA00004752"/>
    </source>
</evidence>
<keyword evidence="9" id="KW-0274">FAD</keyword>
<dbReference type="SUPFAM" id="SSF56194">
    <property type="entry name" value="Uridine diphospho-N-Acetylenolpyruvylglucosamine reductase, MurB, C-terminal domain"/>
    <property type="match status" value="1"/>
</dbReference>
<evidence type="ECO:0000256" key="12">
    <source>
        <dbReference type="ARBA" id="ARBA00022984"/>
    </source>
</evidence>
<evidence type="ECO:0000256" key="5">
    <source>
        <dbReference type="ARBA" id="ARBA00012518"/>
    </source>
</evidence>
<comment type="pathway">
    <text evidence="4">Cell wall biogenesis; peptidoglycan biosynthesis.</text>
</comment>
<dbReference type="HAMAP" id="MF_00037">
    <property type="entry name" value="MurB"/>
    <property type="match status" value="1"/>
</dbReference>
<keyword evidence="12" id="KW-0573">Peptidoglycan synthesis</keyword>
<keyword evidence="10" id="KW-0521">NADP</keyword>
<dbReference type="GO" id="GO:0071949">
    <property type="term" value="F:FAD binding"/>
    <property type="evidence" value="ECO:0007669"/>
    <property type="project" value="InterPro"/>
</dbReference>
<comment type="subcellular location">
    <subcellularLocation>
        <location evidence="3">Cytoplasm</location>
    </subcellularLocation>
</comment>
<dbReference type="Gene3D" id="3.30.465.10">
    <property type="match status" value="1"/>
</dbReference>
<keyword evidence="6" id="KW-0963">Cytoplasm</keyword>
<evidence type="ECO:0000256" key="15">
    <source>
        <dbReference type="ARBA" id="ARBA00023316"/>
    </source>
</evidence>
<dbReference type="Gene3D" id="3.30.43.10">
    <property type="entry name" value="Uridine Diphospho-n-acetylenolpyruvylglucosamine Reductase, domain 2"/>
    <property type="match status" value="1"/>
</dbReference>
<evidence type="ECO:0000256" key="7">
    <source>
        <dbReference type="ARBA" id="ARBA00022618"/>
    </source>
</evidence>
<dbReference type="Pfam" id="PF02873">
    <property type="entry name" value="MurB_C"/>
    <property type="match status" value="1"/>
</dbReference>
<dbReference type="InterPro" id="IPR036318">
    <property type="entry name" value="FAD-bd_PCMH-like_sf"/>
</dbReference>
<dbReference type="InterPro" id="IPR016167">
    <property type="entry name" value="FAD-bd_PCMH_sub1"/>
</dbReference>
<evidence type="ECO:0000259" key="18">
    <source>
        <dbReference type="PROSITE" id="PS51387"/>
    </source>
</evidence>
<evidence type="ECO:0000313" key="20">
    <source>
        <dbReference type="Proteomes" id="UP000280417"/>
    </source>
</evidence>
<evidence type="ECO:0000256" key="9">
    <source>
        <dbReference type="ARBA" id="ARBA00022827"/>
    </source>
</evidence>
<keyword evidence="13" id="KW-0560">Oxidoreductase</keyword>
<dbReference type="Gene3D" id="3.90.78.10">
    <property type="entry name" value="UDP-N-acetylenolpyruvoylglucosamine reductase, C-terminal domain"/>
    <property type="match status" value="1"/>
</dbReference>
<comment type="caution">
    <text evidence="19">The sequence shown here is derived from an EMBL/GenBank/DDBJ whole genome shotgun (WGS) entry which is preliminary data.</text>
</comment>
<dbReference type="GO" id="GO:0009252">
    <property type="term" value="P:peptidoglycan biosynthetic process"/>
    <property type="evidence" value="ECO:0007669"/>
    <property type="project" value="UniProtKB-UniRule"/>
</dbReference>
<comment type="function">
    <text evidence="2">Cell wall formation.</text>
</comment>
<dbReference type="SUPFAM" id="SSF56176">
    <property type="entry name" value="FAD-binding/transporter-associated domain-like"/>
    <property type="match status" value="1"/>
</dbReference>
<dbReference type="GO" id="GO:0008762">
    <property type="term" value="F:UDP-N-acetylmuramate dehydrogenase activity"/>
    <property type="evidence" value="ECO:0007669"/>
    <property type="project" value="UniProtKB-UniRule"/>
</dbReference>
<evidence type="ECO:0000256" key="13">
    <source>
        <dbReference type="ARBA" id="ARBA00023002"/>
    </source>
</evidence>
<proteinExistence type="inferred from homology"/>
<dbReference type="GO" id="GO:0051301">
    <property type="term" value="P:cell division"/>
    <property type="evidence" value="ECO:0007669"/>
    <property type="project" value="UniProtKB-KW"/>
</dbReference>
<keyword evidence="11" id="KW-0133">Cell shape</keyword>
<evidence type="ECO:0000256" key="3">
    <source>
        <dbReference type="ARBA" id="ARBA00004496"/>
    </source>
</evidence>
<dbReference type="GO" id="GO:0005829">
    <property type="term" value="C:cytosol"/>
    <property type="evidence" value="ECO:0007669"/>
    <property type="project" value="TreeGrafter"/>
</dbReference>
<dbReference type="UniPathway" id="UPA00219"/>
<dbReference type="InterPro" id="IPR016169">
    <property type="entry name" value="FAD-bd_PCMH_sub2"/>
</dbReference>
<name>A0A662DH05_UNCAE</name>
<keyword evidence="14" id="KW-0131">Cell cycle</keyword>
<keyword evidence="15" id="KW-0961">Cell wall biogenesis/degradation</keyword>
<dbReference type="GO" id="GO:0008360">
    <property type="term" value="P:regulation of cell shape"/>
    <property type="evidence" value="ECO:0007669"/>
    <property type="project" value="UniProtKB-KW"/>
</dbReference>
<evidence type="ECO:0000256" key="16">
    <source>
        <dbReference type="ARBA" id="ARBA00048914"/>
    </source>
</evidence>
<dbReference type="NCBIfam" id="NF010480">
    <property type="entry name" value="PRK13905.1"/>
    <property type="match status" value="1"/>
</dbReference>
<dbReference type="PANTHER" id="PTHR21071:SF4">
    <property type="entry name" value="UDP-N-ACETYLENOLPYRUVOYLGLUCOSAMINE REDUCTASE"/>
    <property type="match status" value="1"/>
</dbReference>
<evidence type="ECO:0000256" key="11">
    <source>
        <dbReference type="ARBA" id="ARBA00022960"/>
    </source>
</evidence>
<organism evidence="19 20">
    <name type="scientific">Aerophobetes bacterium</name>
    <dbReference type="NCBI Taxonomy" id="2030807"/>
    <lineage>
        <taxon>Bacteria</taxon>
        <taxon>Candidatus Aerophobota</taxon>
    </lineage>
</organism>
<reference evidence="19 20" key="1">
    <citation type="submission" date="2018-06" db="EMBL/GenBank/DDBJ databases">
        <title>Extensive metabolic versatility and redundancy in microbially diverse, dynamic hydrothermal sediments.</title>
        <authorList>
            <person name="Dombrowski N."/>
            <person name="Teske A."/>
            <person name="Baker B.J."/>
        </authorList>
    </citation>
    <scope>NUCLEOTIDE SEQUENCE [LARGE SCALE GENOMIC DNA]</scope>
    <source>
        <strain evidence="19">B3_G15</strain>
    </source>
</reference>
<dbReference type="InterPro" id="IPR003170">
    <property type="entry name" value="MurB"/>
</dbReference>
<dbReference type="EC" id="1.3.1.98" evidence="5 17"/>
<keyword evidence="8" id="KW-0285">Flavoprotein</keyword>
<dbReference type="EMBL" id="QMQA01000087">
    <property type="protein sequence ID" value="RLE13591.1"/>
    <property type="molecule type" value="Genomic_DNA"/>
</dbReference>
<dbReference type="GO" id="GO:0071555">
    <property type="term" value="P:cell wall organization"/>
    <property type="evidence" value="ECO:0007669"/>
    <property type="project" value="UniProtKB-KW"/>
</dbReference>
<protein>
    <recommendedName>
        <fullName evidence="5 17">UDP-N-acetylmuramate dehydrogenase</fullName>
        <ecNumber evidence="5 17">1.3.1.98</ecNumber>
    </recommendedName>
</protein>
<dbReference type="PANTHER" id="PTHR21071">
    <property type="entry name" value="UDP-N-ACETYLENOLPYRUVOYLGLUCOSAMINE REDUCTASE"/>
    <property type="match status" value="1"/>
</dbReference>
<dbReference type="Pfam" id="PF01565">
    <property type="entry name" value="FAD_binding_4"/>
    <property type="match status" value="1"/>
</dbReference>